<keyword evidence="2" id="KW-0238">DNA-binding</keyword>
<proteinExistence type="predicted"/>
<dbReference type="AlphaFoldDB" id="A0A916ZYU6"/>
<evidence type="ECO:0000313" key="5">
    <source>
        <dbReference type="EMBL" id="GGE19370.1"/>
    </source>
</evidence>
<keyword evidence="3" id="KW-0804">Transcription</keyword>
<dbReference type="PROSITE" id="PS51118">
    <property type="entry name" value="HTH_HXLR"/>
    <property type="match status" value="1"/>
</dbReference>
<name>A0A916ZYU6_9RHOB</name>
<keyword evidence="1" id="KW-0805">Transcription regulation</keyword>
<dbReference type="InterPro" id="IPR011991">
    <property type="entry name" value="ArsR-like_HTH"/>
</dbReference>
<dbReference type="PANTHER" id="PTHR33204">
    <property type="entry name" value="TRANSCRIPTIONAL REGULATOR, MARR FAMILY"/>
    <property type="match status" value="1"/>
</dbReference>
<evidence type="ECO:0000256" key="1">
    <source>
        <dbReference type="ARBA" id="ARBA00023015"/>
    </source>
</evidence>
<dbReference type="CDD" id="cd00090">
    <property type="entry name" value="HTH_ARSR"/>
    <property type="match status" value="1"/>
</dbReference>
<dbReference type="InterPro" id="IPR036388">
    <property type="entry name" value="WH-like_DNA-bd_sf"/>
</dbReference>
<gene>
    <name evidence="5" type="ORF">GCM10011360_05190</name>
</gene>
<feature type="domain" description="HTH hxlR-type" evidence="4">
    <location>
        <begin position="18"/>
        <end position="116"/>
    </location>
</feature>
<dbReference type="InterPro" id="IPR002577">
    <property type="entry name" value="HTH_HxlR"/>
</dbReference>
<dbReference type="PANTHER" id="PTHR33204:SF37">
    <property type="entry name" value="HTH-TYPE TRANSCRIPTIONAL REGULATOR YODB"/>
    <property type="match status" value="1"/>
</dbReference>
<dbReference type="RefSeq" id="WP_188476064.1">
    <property type="nucleotide sequence ID" value="NZ_BMFJ01000001.1"/>
</dbReference>
<evidence type="ECO:0000259" key="4">
    <source>
        <dbReference type="PROSITE" id="PS51118"/>
    </source>
</evidence>
<dbReference type="Pfam" id="PF01638">
    <property type="entry name" value="HxlR"/>
    <property type="match status" value="1"/>
</dbReference>
<reference evidence="6" key="1">
    <citation type="journal article" date="2019" name="Int. J. Syst. Evol. Microbiol.">
        <title>The Global Catalogue of Microorganisms (GCM) 10K type strain sequencing project: providing services to taxonomists for standard genome sequencing and annotation.</title>
        <authorList>
            <consortium name="The Broad Institute Genomics Platform"/>
            <consortium name="The Broad Institute Genome Sequencing Center for Infectious Disease"/>
            <person name="Wu L."/>
            <person name="Ma J."/>
        </authorList>
    </citation>
    <scope>NUCLEOTIDE SEQUENCE [LARGE SCALE GENOMIC DNA]</scope>
    <source>
        <strain evidence="6">CGMCC 1.12664</strain>
    </source>
</reference>
<organism evidence="5 6">
    <name type="scientific">Primorskyibacter flagellatus</name>
    <dbReference type="NCBI Taxonomy" id="1387277"/>
    <lineage>
        <taxon>Bacteria</taxon>
        <taxon>Pseudomonadati</taxon>
        <taxon>Pseudomonadota</taxon>
        <taxon>Alphaproteobacteria</taxon>
        <taxon>Rhodobacterales</taxon>
        <taxon>Roseobacteraceae</taxon>
        <taxon>Primorskyibacter</taxon>
    </lineage>
</organism>
<dbReference type="EMBL" id="BMFJ01000001">
    <property type="protein sequence ID" value="GGE19370.1"/>
    <property type="molecule type" value="Genomic_DNA"/>
</dbReference>
<keyword evidence="6" id="KW-1185">Reference proteome</keyword>
<dbReference type="Gene3D" id="1.10.10.10">
    <property type="entry name" value="Winged helix-like DNA-binding domain superfamily/Winged helix DNA-binding domain"/>
    <property type="match status" value="1"/>
</dbReference>
<evidence type="ECO:0000256" key="3">
    <source>
        <dbReference type="ARBA" id="ARBA00023163"/>
    </source>
</evidence>
<protein>
    <submittedName>
        <fullName evidence="5">Transcriptional regulator</fullName>
    </submittedName>
</protein>
<evidence type="ECO:0000313" key="6">
    <source>
        <dbReference type="Proteomes" id="UP000612855"/>
    </source>
</evidence>
<dbReference type="GO" id="GO:0003677">
    <property type="term" value="F:DNA binding"/>
    <property type="evidence" value="ECO:0007669"/>
    <property type="project" value="UniProtKB-KW"/>
</dbReference>
<dbReference type="SUPFAM" id="SSF46785">
    <property type="entry name" value="Winged helix' DNA-binding domain"/>
    <property type="match status" value="1"/>
</dbReference>
<accession>A0A916ZYU6</accession>
<dbReference type="GO" id="GO:0006355">
    <property type="term" value="P:regulation of DNA-templated transcription"/>
    <property type="evidence" value="ECO:0007669"/>
    <property type="project" value="UniProtKB-ARBA"/>
</dbReference>
<dbReference type="InterPro" id="IPR036390">
    <property type="entry name" value="WH_DNA-bd_sf"/>
</dbReference>
<evidence type="ECO:0000256" key="2">
    <source>
        <dbReference type="ARBA" id="ARBA00023125"/>
    </source>
</evidence>
<sequence length="136" mass="15535">MDSYDLDSISFDVFRRDCASHTVLDMLSGKWTYLIVRALTRGRMRNSELARKIEGISPKMLSQTLRELERDGLVVRRVHAEVPPRVDYALTPLGEELAGLMGQICDWAERHVPEVLRARLNHGMTEEEARTGRAAR</sequence>
<comment type="caution">
    <text evidence="5">The sequence shown here is derived from an EMBL/GenBank/DDBJ whole genome shotgun (WGS) entry which is preliminary data.</text>
</comment>
<dbReference type="Proteomes" id="UP000612855">
    <property type="component" value="Unassembled WGS sequence"/>
</dbReference>